<reference evidence="5 6" key="1">
    <citation type="journal article" date="2019" name="Emerg. Microbes Infect.">
        <title>Comprehensive subspecies identification of 175 nontuberculous mycobacteria species based on 7547 genomic profiles.</title>
        <authorList>
            <person name="Matsumoto Y."/>
            <person name="Kinjo T."/>
            <person name="Motooka D."/>
            <person name="Nabeya D."/>
            <person name="Jung N."/>
            <person name="Uechi K."/>
            <person name="Horii T."/>
            <person name="Iida T."/>
            <person name="Fujita J."/>
            <person name="Nakamura S."/>
        </authorList>
    </citation>
    <scope>NUCLEOTIDE SEQUENCE [LARGE SCALE GENOMIC DNA]</scope>
    <source>
        <strain evidence="5 6">JCM 13392</strain>
    </source>
</reference>
<dbReference type="Proteomes" id="UP000465241">
    <property type="component" value="Unassembled WGS sequence"/>
</dbReference>
<dbReference type="Gene3D" id="1.10.357.10">
    <property type="entry name" value="Tetracycline Repressor, domain 2"/>
    <property type="match status" value="1"/>
</dbReference>
<dbReference type="PANTHER" id="PTHR30055">
    <property type="entry name" value="HTH-TYPE TRANSCRIPTIONAL REGULATOR RUTR"/>
    <property type="match status" value="1"/>
</dbReference>
<evidence type="ECO:0000313" key="6">
    <source>
        <dbReference type="Proteomes" id="UP000465241"/>
    </source>
</evidence>
<evidence type="ECO:0000259" key="3">
    <source>
        <dbReference type="PROSITE" id="PS50943"/>
    </source>
</evidence>
<dbReference type="PROSITE" id="PS50943">
    <property type="entry name" value="HTH_CROC1"/>
    <property type="match status" value="1"/>
</dbReference>
<keyword evidence="1 2" id="KW-0238">DNA-binding</keyword>
<dbReference type="Gene3D" id="1.10.260.40">
    <property type="entry name" value="lambda repressor-like DNA-binding domains"/>
    <property type="match status" value="1"/>
</dbReference>
<evidence type="ECO:0008006" key="7">
    <source>
        <dbReference type="Google" id="ProtNLM"/>
    </source>
</evidence>
<dbReference type="Pfam" id="PF17932">
    <property type="entry name" value="TetR_C_24"/>
    <property type="match status" value="1"/>
</dbReference>
<dbReference type="InterPro" id="IPR010982">
    <property type="entry name" value="Lambda_DNA-bd_dom_sf"/>
</dbReference>
<evidence type="ECO:0000259" key="4">
    <source>
        <dbReference type="PROSITE" id="PS50977"/>
    </source>
</evidence>
<evidence type="ECO:0000313" key="5">
    <source>
        <dbReference type="EMBL" id="GFG59169.1"/>
    </source>
</evidence>
<dbReference type="RefSeq" id="WP_193489770.1">
    <property type="nucleotide sequence ID" value="NZ_BAAAMC010000018.1"/>
</dbReference>
<feature type="domain" description="HTH tetR-type" evidence="4">
    <location>
        <begin position="103"/>
        <end position="163"/>
    </location>
</feature>
<feature type="DNA-binding region" description="H-T-H motif" evidence="2">
    <location>
        <begin position="126"/>
        <end position="145"/>
    </location>
</feature>
<accession>A0A7I9WNM9</accession>
<keyword evidence="6" id="KW-1185">Reference proteome</keyword>
<dbReference type="PRINTS" id="PR00455">
    <property type="entry name" value="HTHTETR"/>
</dbReference>
<dbReference type="PANTHER" id="PTHR30055:SF237">
    <property type="entry name" value="TRANSCRIPTIONAL REPRESSOR MCE3R"/>
    <property type="match status" value="1"/>
</dbReference>
<evidence type="ECO:0000256" key="1">
    <source>
        <dbReference type="ARBA" id="ARBA00023125"/>
    </source>
</evidence>
<dbReference type="GO" id="GO:0000976">
    <property type="term" value="F:transcription cis-regulatory region binding"/>
    <property type="evidence" value="ECO:0007669"/>
    <property type="project" value="TreeGrafter"/>
</dbReference>
<proteinExistence type="predicted"/>
<dbReference type="CDD" id="cd00093">
    <property type="entry name" value="HTH_XRE"/>
    <property type="match status" value="1"/>
</dbReference>
<dbReference type="InterPro" id="IPR036271">
    <property type="entry name" value="Tet_transcr_reg_TetR-rel_C_sf"/>
</dbReference>
<evidence type="ECO:0000256" key="2">
    <source>
        <dbReference type="PROSITE-ProRule" id="PRU00335"/>
    </source>
</evidence>
<dbReference type="InterPro" id="IPR001647">
    <property type="entry name" value="HTH_TetR"/>
</dbReference>
<dbReference type="SUPFAM" id="SSF48498">
    <property type="entry name" value="Tetracyclin repressor-like, C-terminal domain"/>
    <property type="match status" value="1"/>
</dbReference>
<dbReference type="SUPFAM" id="SSF46689">
    <property type="entry name" value="Homeodomain-like"/>
    <property type="match status" value="1"/>
</dbReference>
<dbReference type="InterPro" id="IPR041490">
    <property type="entry name" value="KstR2_TetR_C"/>
</dbReference>
<dbReference type="InterPro" id="IPR009057">
    <property type="entry name" value="Homeodomain-like_sf"/>
</dbReference>
<organism evidence="5 6">
    <name type="scientific">Mycolicibacterium murale</name>
    <dbReference type="NCBI Taxonomy" id="182220"/>
    <lineage>
        <taxon>Bacteria</taxon>
        <taxon>Bacillati</taxon>
        <taxon>Actinomycetota</taxon>
        <taxon>Actinomycetes</taxon>
        <taxon>Mycobacteriales</taxon>
        <taxon>Mycobacteriaceae</taxon>
        <taxon>Mycolicibacterium</taxon>
    </lineage>
</organism>
<dbReference type="InterPro" id="IPR050109">
    <property type="entry name" value="HTH-type_TetR-like_transc_reg"/>
</dbReference>
<name>A0A7I9WNM9_9MYCO</name>
<feature type="domain" description="HTH cro/C1-type" evidence="3">
    <location>
        <begin position="20"/>
        <end position="74"/>
    </location>
</feature>
<dbReference type="SUPFAM" id="SSF47413">
    <property type="entry name" value="lambda repressor-like DNA-binding domains"/>
    <property type="match status" value="1"/>
</dbReference>
<dbReference type="PROSITE" id="PS50977">
    <property type="entry name" value="HTH_TETR_2"/>
    <property type="match status" value="1"/>
</dbReference>
<dbReference type="AlphaFoldDB" id="A0A7I9WNM9"/>
<comment type="caution">
    <text evidence="5">The sequence shown here is derived from an EMBL/GenBank/DDBJ whole genome shotgun (WGS) entry which is preliminary data.</text>
</comment>
<gene>
    <name evidence="5" type="ORF">MMUR_33050</name>
</gene>
<dbReference type="InterPro" id="IPR001387">
    <property type="entry name" value="Cro/C1-type_HTH"/>
</dbReference>
<sequence>MSSSVRGAEDSLAVAVGARIRHTRGVRGITLREMALRLGVSPATMSAVENGRTGISTQRLMELACVLDVSTDDLLTPLPQASSEEDHRAAGDTAPDDWRRYDRLAFDAPLMAALEAFLEVGYHGSTMRDIARRAGLSVPGIYHHYASKQEMLVRILDATVSDLARRCECVLAESDSALGRFSLLVENLALFHTHRRELGFVGATEMRSLEEPGRARIIATRNGIQGIVATEIERGHREGVFAVDEPGEAARAVVTMCTGLAQWFSPDGPASAEQVARRYVGYALDLVRWRRA</sequence>
<dbReference type="Pfam" id="PF01381">
    <property type="entry name" value="HTH_3"/>
    <property type="match status" value="1"/>
</dbReference>
<dbReference type="SMART" id="SM00530">
    <property type="entry name" value="HTH_XRE"/>
    <property type="match status" value="1"/>
</dbReference>
<dbReference type="GO" id="GO:0003700">
    <property type="term" value="F:DNA-binding transcription factor activity"/>
    <property type="evidence" value="ECO:0007669"/>
    <property type="project" value="TreeGrafter"/>
</dbReference>
<dbReference type="EMBL" id="BLKT01000003">
    <property type="protein sequence ID" value="GFG59169.1"/>
    <property type="molecule type" value="Genomic_DNA"/>
</dbReference>
<protein>
    <recommendedName>
        <fullName evidence="7">TetR family transcriptional regulator</fullName>
    </recommendedName>
</protein>
<dbReference type="Pfam" id="PF00440">
    <property type="entry name" value="TetR_N"/>
    <property type="match status" value="1"/>
</dbReference>